<organism evidence="2 3">
    <name type="scientific">Platanthera guangdongensis</name>
    <dbReference type="NCBI Taxonomy" id="2320717"/>
    <lineage>
        <taxon>Eukaryota</taxon>
        <taxon>Viridiplantae</taxon>
        <taxon>Streptophyta</taxon>
        <taxon>Embryophyta</taxon>
        <taxon>Tracheophyta</taxon>
        <taxon>Spermatophyta</taxon>
        <taxon>Magnoliopsida</taxon>
        <taxon>Liliopsida</taxon>
        <taxon>Asparagales</taxon>
        <taxon>Orchidaceae</taxon>
        <taxon>Orchidoideae</taxon>
        <taxon>Orchideae</taxon>
        <taxon>Orchidinae</taxon>
        <taxon>Platanthera</taxon>
    </lineage>
</organism>
<keyword evidence="3" id="KW-1185">Reference proteome</keyword>
<evidence type="ECO:0000256" key="1">
    <source>
        <dbReference type="SAM" id="MobiDB-lite"/>
    </source>
</evidence>
<evidence type="ECO:0000313" key="2">
    <source>
        <dbReference type="EMBL" id="KAK8964658.1"/>
    </source>
</evidence>
<dbReference type="EMBL" id="JBBWWR010000006">
    <property type="protein sequence ID" value="KAK8964658.1"/>
    <property type="molecule type" value="Genomic_DNA"/>
</dbReference>
<comment type="caution">
    <text evidence="2">The sequence shown here is derived from an EMBL/GenBank/DDBJ whole genome shotgun (WGS) entry which is preliminary data.</text>
</comment>
<evidence type="ECO:0000313" key="3">
    <source>
        <dbReference type="Proteomes" id="UP001412067"/>
    </source>
</evidence>
<proteinExistence type="predicted"/>
<protein>
    <submittedName>
        <fullName evidence="2">Uncharacterized protein</fullName>
    </submittedName>
</protein>
<name>A0ABR2MNV9_9ASPA</name>
<dbReference type="Proteomes" id="UP001412067">
    <property type="component" value="Unassembled WGS sequence"/>
</dbReference>
<reference evidence="2 3" key="1">
    <citation type="journal article" date="2022" name="Nat. Plants">
        <title>Genomes of leafy and leafless Platanthera orchids illuminate the evolution of mycoheterotrophy.</title>
        <authorList>
            <person name="Li M.H."/>
            <person name="Liu K.W."/>
            <person name="Li Z."/>
            <person name="Lu H.C."/>
            <person name="Ye Q.L."/>
            <person name="Zhang D."/>
            <person name="Wang J.Y."/>
            <person name="Li Y.F."/>
            <person name="Zhong Z.M."/>
            <person name="Liu X."/>
            <person name="Yu X."/>
            <person name="Liu D.K."/>
            <person name="Tu X.D."/>
            <person name="Liu B."/>
            <person name="Hao Y."/>
            <person name="Liao X.Y."/>
            <person name="Jiang Y.T."/>
            <person name="Sun W.H."/>
            <person name="Chen J."/>
            <person name="Chen Y.Q."/>
            <person name="Ai Y."/>
            <person name="Zhai J.W."/>
            <person name="Wu S.S."/>
            <person name="Zhou Z."/>
            <person name="Hsiao Y.Y."/>
            <person name="Wu W.L."/>
            <person name="Chen Y.Y."/>
            <person name="Lin Y.F."/>
            <person name="Hsu J.L."/>
            <person name="Li C.Y."/>
            <person name="Wang Z.W."/>
            <person name="Zhao X."/>
            <person name="Zhong W.Y."/>
            <person name="Ma X.K."/>
            <person name="Ma L."/>
            <person name="Huang J."/>
            <person name="Chen G.Z."/>
            <person name="Huang M.Z."/>
            <person name="Huang L."/>
            <person name="Peng D.H."/>
            <person name="Luo Y.B."/>
            <person name="Zou S.Q."/>
            <person name="Chen S.P."/>
            <person name="Lan S."/>
            <person name="Tsai W.C."/>
            <person name="Van de Peer Y."/>
            <person name="Liu Z.J."/>
        </authorList>
    </citation>
    <scope>NUCLEOTIDE SEQUENCE [LARGE SCALE GENOMIC DNA]</scope>
    <source>
        <strain evidence="2">Lor288</strain>
    </source>
</reference>
<accession>A0ABR2MNV9</accession>
<gene>
    <name evidence="2" type="ORF">KSP40_PGU009855</name>
</gene>
<feature type="region of interest" description="Disordered" evidence="1">
    <location>
        <begin position="41"/>
        <end position="77"/>
    </location>
</feature>
<sequence length="105" mass="11315">MMSSSCANPSPRDGLRQIAGFGSYRGAVGIYSLTVVDGTSSVEATHARPTHGKTMPRTAARDHPKRPHSVRAPPPIEQWVPPPVLMAEIEPFSACFPFNLDSMAL</sequence>